<gene>
    <name evidence="1" type="ORF">GT755_23950</name>
</gene>
<dbReference type="Pfam" id="PF20062">
    <property type="entry name" value="DUF6461"/>
    <property type="match status" value="1"/>
</dbReference>
<protein>
    <recommendedName>
        <fullName evidence="3">DUF4265 domain-containing protein</fullName>
    </recommendedName>
</protein>
<dbReference type="Proteomes" id="UP000479526">
    <property type="component" value="Unassembled WGS sequence"/>
</dbReference>
<dbReference type="AlphaFoldDB" id="A0A7C9JAE1"/>
<proteinExistence type="predicted"/>
<evidence type="ECO:0000313" key="1">
    <source>
        <dbReference type="EMBL" id="NAS24728.1"/>
    </source>
</evidence>
<dbReference type="InterPro" id="IPR045592">
    <property type="entry name" value="DUF6461"/>
</dbReference>
<comment type="caution">
    <text evidence="1">The sequence shown here is derived from an EMBL/GenBank/DDBJ whole genome shotgun (WGS) entry which is preliminary data.</text>
</comment>
<reference evidence="1 2" key="1">
    <citation type="submission" date="2020-01" db="EMBL/GenBank/DDBJ databases">
        <title>Herbidospora sp. NEAU-GS84 nov., a novel actinomycete isolated from soil.</title>
        <authorList>
            <person name="Han L."/>
        </authorList>
    </citation>
    <scope>NUCLEOTIDE SEQUENCE [LARGE SCALE GENOMIC DNA]</scope>
    <source>
        <strain evidence="1 2">NEAU-GS84</strain>
    </source>
</reference>
<dbReference type="EMBL" id="WXEW01000007">
    <property type="protein sequence ID" value="NAS24728.1"/>
    <property type="molecule type" value="Genomic_DNA"/>
</dbReference>
<keyword evidence="2" id="KW-1185">Reference proteome</keyword>
<accession>A0A7C9JAE1</accession>
<evidence type="ECO:0008006" key="3">
    <source>
        <dbReference type="Google" id="ProtNLM"/>
    </source>
</evidence>
<dbReference type="RefSeq" id="WP_161481876.1">
    <property type="nucleotide sequence ID" value="NZ_WXEW01000007.1"/>
</dbReference>
<organism evidence="1 2">
    <name type="scientific">Herbidospora solisilvae</name>
    <dbReference type="NCBI Taxonomy" id="2696284"/>
    <lineage>
        <taxon>Bacteria</taxon>
        <taxon>Bacillati</taxon>
        <taxon>Actinomycetota</taxon>
        <taxon>Actinomycetes</taxon>
        <taxon>Streptosporangiales</taxon>
        <taxon>Streptosporangiaceae</taxon>
        <taxon>Herbidospora</taxon>
    </lineage>
</organism>
<sequence>MRKASARTYTWLYRDSTDDAGDTWLEVAFVRGLSADEALARLTPEKELYATPAEGGTVVFFGGLSKHPRDLTPLLSAGTAAALVEVTVDDDRFAYYEDGRLITAFNLFTYDTREGLDPDRFRAEVEDLRLHVTGDSVDFPADHAARALALADRATGVRLPRDRNA</sequence>
<evidence type="ECO:0000313" key="2">
    <source>
        <dbReference type="Proteomes" id="UP000479526"/>
    </source>
</evidence>
<name>A0A7C9JAE1_9ACTN</name>